<evidence type="ECO:0000313" key="2">
    <source>
        <dbReference type="EMBL" id="KAA0024818.1"/>
    </source>
</evidence>
<accession>A0A5A7SFB6</accession>
<sequence length="95" mass="10252">MEISRSTVPGVGVVHHLRTRGGQSFGVLVDESNHRTLMVYGCGRGEAADVDEPLETIVLDGDEADQVAEMLHNRAIADRLATVERRLAQLVGEAS</sequence>
<dbReference type="Proteomes" id="UP000322244">
    <property type="component" value="Unassembled WGS sequence"/>
</dbReference>
<dbReference type="Pfam" id="PF25991">
    <property type="entry name" value="KhtT_N"/>
    <property type="match status" value="1"/>
</dbReference>
<dbReference type="InterPro" id="IPR058776">
    <property type="entry name" value="KhtT-like_N"/>
</dbReference>
<evidence type="ECO:0000313" key="3">
    <source>
        <dbReference type="Proteomes" id="UP000322244"/>
    </source>
</evidence>
<keyword evidence="3" id="KW-1185">Reference proteome</keyword>
<feature type="domain" description="Potassium/proton antiporter subunit KhtT-like N-terminal" evidence="1">
    <location>
        <begin position="1"/>
        <end position="73"/>
    </location>
</feature>
<dbReference type="EMBL" id="VLNY01000001">
    <property type="protein sequence ID" value="KAA0024818.1"/>
    <property type="molecule type" value="Genomic_DNA"/>
</dbReference>
<protein>
    <recommendedName>
        <fullName evidence="1">Potassium/proton antiporter subunit KhtT-like N-terminal domain-containing protein</fullName>
    </recommendedName>
</protein>
<organism evidence="2 3">
    <name type="scientific">Antrihabitans cavernicola</name>
    <dbReference type="NCBI Taxonomy" id="2495913"/>
    <lineage>
        <taxon>Bacteria</taxon>
        <taxon>Bacillati</taxon>
        <taxon>Actinomycetota</taxon>
        <taxon>Actinomycetes</taxon>
        <taxon>Mycobacteriales</taxon>
        <taxon>Nocardiaceae</taxon>
        <taxon>Antrihabitans</taxon>
    </lineage>
</organism>
<dbReference type="RefSeq" id="WP_149428593.1">
    <property type="nucleotide sequence ID" value="NZ_VLNY01000001.1"/>
</dbReference>
<proteinExistence type="predicted"/>
<dbReference type="OrthoDB" id="3540322at2"/>
<evidence type="ECO:0000259" key="1">
    <source>
        <dbReference type="Pfam" id="PF25991"/>
    </source>
</evidence>
<gene>
    <name evidence="2" type="ORF">FOY51_02495</name>
</gene>
<name>A0A5A7SFB6_9NOCA</name>
<comment type="caution">
    <text evidence="2">The sequence shown here is derived from an EMBL/GenBank/DDBJ whole genome shotgun (WGS) entry which is preliminary data.</text>
</comment>
<dbReference type="AlphaFoldDB" id="A0A5A7SFB6"/>
<reference evidence="2 3" key="1">
    <citation type="submission" date="2019-07" db="EMBL/GenBank/DDBJ databases">
        <title>Rhodococcus cavernicolus sp. nov., isolated from a cave.</title>
        <authorList>
            <person name="Lee S.D."/>
        </authorList>
    </citation>
    <scope>NUCLEOTIDE SEQUENCE [LARGE SCALE GENOMIC DNA]</scope>
    <source>
        <strain evidence="2 3">C1-24</strain>
    </source>
</reference>